<feature type="compositionally biased region" description="Basic and acidic residues" evidence="2">
    <location>
        <begin position="26"/>
        <end position="49"/>
    </location>
</feature>
<feature type="compositionally biased region" description="Basic and acidic residues" evidence="2">
    <location>
        <begin position="56"/>
        <end position="73"/>
    </location>
</feature>
<proteinExistence type="inferred from homology"/>
<accession>A0ABW3EMI4</accession>
<dbReference type="EMBL" id="JBHTJA010000008">
    <property type="protein sequence ID" value="MFD0900148.1"/>
    <property type="molecule type" value="Genomic_DNA"/>
</dbReference>
<organism evidence="4 5">
    <name type="scientific">Actinomadura sediminis</name>
    <dbReference type="NCBI Taxonomy" id="1038904"/>
    <lineage>
        <taxon>Bacteria</taxon>
        <taxon>Bacillati</taxon>
        <taxon>Actinomycetota</taxon>
        <taxon>Actinomycetes</taxon>
        <taxon>Streptosporangiales</taxon>
        <taxon>Thermomonosporaceae</taxon>
        <taxon>Actinomadura</taxon>
    </lineage>
</organism>
<sequence>MSHFGEESPMGLMDNLKNKTQRAKGRAKENAGRESGDPSMEAEGRKDRVSGGAKQAGEKAKEAFREVKRTGEK</sequence>
<keyword evidence="5" id="KW-1185">Reference proteome</keyword>
<evidence type="ECO:0000259" key="3">
    <source>
        <dbReference type="Pfam" id="PF05532"/>
    </source>
</evidence>
<dbReference type="InterPro" id="IPR036629">
    <property type="entry name" value="YjbJ_sf"/>
</dbReference>
<dbReference type="InterPro" id="IPR008462">
    <property type="entry name" value="CsbD"/>
</dbReference>
<comment type="caution">
    <text evidence="4">The sequence shown here is derived from an EMBL/GenBank/DDBJ whole genome shotgun (WGS) entry which is preliminary data.</text>
</comment>
<dbReference type="Proteomes" id="UP001596972">
    <property type="component" value="Unassembled WGS sequence"/>
</dbReference>
<evidence type="ECO:0000313" key="4">
    <source>
        <dbReference type="EMBL" id="MFD0900148.1"/>
    </source>
</evidence>
<name>A0ABW3EMI4_9ACTN</name>
<evidence type="ECO:0000313" key="5">
    <source>
        <dbReference type="Proteomes" id="UP001596972"/>
    </source>
</evidence>
<reference evidence="5" key="1">
    <citation type="journal article" date="2019" name="Int. J. Syst. Evol. Microbiol.">
        <title>The Global Catalogue of Microorganisms (GCM) 10K type strain sequencing project: providing services to taxonomists for standard genome sequencing and annotation.</title>
        <authorList>
            <consortium name="The Broad Institute Genomics Platform"/>
            <consortium name="The Broad Institute Genome Sequencing Center for Infectious Disease"/>
            <person name="Wu L."/>
            <person name="Ma J."/>
        </authorList>
    </citation>
    <scope>NUCLEOTIDE SEQUENCE [LARGE SCALE GENOMIC DNA]</scope>
    <source>
        <strain evidence="5">JCM 31202</strain>
    </source>
</reference>
<comment type="similarity">
    <text evidence="1">Belongs to the UPF0337 (CsbD) family.</text>
</comment>
<evidence type="ECO:0000256" key="2">
    <source>
        <dbReference type="SAM" id="MobiDB-lite"/>
    </source>
</evidence>
<feature type="domain" description="CsbD-like" evidence="3">
    <location>
        <begin position="14"/>
        <end position="65"/>
    </location>
</feature>
<feature type="region of interest" description="Disordered" evidence="2">
    <location>
        <begin position="1"/>
        <end position="73"/>
    </location>
</feature>
<dbReference type="SUPFAM" id="SSF69047">
    <property type="entry name" value="Hypothetical protein YjbJ"/>
    <property type="match status" value="1"/>
</dbReference>
<evidence type="ECO:0000256" key="1">
    <source>
        <dbReference type="ARBA" id="ARBA00009129"/>
    </source>
</evidence>
<dbReference type="Pfam" id="PF05532">
    <property type="entry name" value="CsbD"/>
    <property type="match status" value="1"/>
</dbReference>
<dbReference type="RefSeq" id="WP_378297082.1">
    <property type="nucleotide sequence ID" value="NZ_JBHTJA010000008.1"/>
</dbReference>
<protein>
    <submittedName>
        <fullName evidence="4">CsbD family protein</fullName>
    </submittedName>
</protein>
<dbReference type="Gene3D" id="1.10.1470.10">
    <property type="entry name" value="YjbJ"/>
    <property type="match status" value="1"/>
</dbReference>
<gene>
    <name evidence="4" type="ORF">ACFQ11_07065</name>
</gene>